<dbReference type="SUPFAM" id="SSF111369">
    <property type="entry name" value="HlyD-like secretion proteins"/>
    <property type="match status" value="1"/>
</dbReference>
<dbReference type="Gene3D" id="2.40.420.20">
    <property type="match status" value="1"/>
</dbReference>
<feature type="domain" description="CzcB-like barrel-sandwich hybrid" evidence="4">
    <location>
        <begin position="58"/>
        <end position="176"/>
    </location>
</feature>
<accession>A0A9D7SFW7</accession>
<sequence length="342" mass="35780">MKLYTTLALTGSLLGLLACGHKEARPEAKTLPKVAVALVAGSQAEGGIWVAATLQSTRTATMATRMAAQVKRVLVQEGQRVQAGTLLMALGDEDLQGQLKAAETGLATTEAHHRRIQALFAQKAATPSEVEQAQAQMAQAQAGVSSLKANIAYTQIRAPFSGVVQSRKVNEGDFVGPGMPLLELVGEGEQELVATLSESEGRSLKQGAKVRFESEGTQGEAQVTALAPGGDAFSHKGTLRARVLSPKGLRQGSFARILLPGAKSDGLTVSRSALVTRGELTGVFVAKDGHAELRWITVGDGAGDSLPVRSGLKQEDRVIDRPGTLQDGQPIELKAGGVNHAK</sequence>
<comment type="similarity">
    <text evidence="1">Belongs to the membrane fusion protein (MFP) (TC 8.A.1) family.</text>
</comment>
<evidence type="ECO:0000259" key="4">
    <source>
        <dbReference type="Pfam" id="PF25973"/>
    </source>
</evidence>
<dbReference type="PANTHER" id="PTHR30469">
    <property type="entry name" value="MULTIDRUG RESISTANCE PROTEIN MDTA"/>
    <property type="match status" value="1"/>
</dbReference>
<dbReference type="Proteomes" id="UP000886657">
    <property type="component" value="Unassembled WGS sequence"/>
</dbReference>
<dbReference type="InterPro" id="IPR058647">
    <property type="entry name" value="BSH_CzcB-like"/>
</dbReference>
<dbReference type="PRINTS" id="PR01490">
    <property type="entry name" value="RTXTOXIND"/>
</dbReference>
<dbReference type="Pfam" id="PF25973">
    <property type="entry name" value="BSH_CzcB"/>
    <property type="match status" value="1"/>
</dbReference>
<dbReference type="Gene3D" id="2.40.50.100">
    <property type="match status" value="1"/>
</dbReference>
<dbReference type="GO" id="GO:1990195">
    <property type="term" value="C:macrolide transmembrane transporter complex"/>
    <property type="evidence" value="ECO:0007669"/>
    <property type="project" value="InterPro"/>
</dbReference>
<evidence type="ECO:0000313" key="6">
    <source>
        <dbReference type="Proteomes" id="UP000886657"/>
    </source>
</evidence>
<proteinExistence type="inferred from homology"/>
<reference evidence="5" key="1">
    <citation type="submission" date="2020-10" db="EMBL/GenBank/DDBJ databases">
        <title>Connecting structure to function with the recovery of over 1000 high-quality activated sludge metagenome-assembled genomes encoding full-length rRNA genes using long-read sequencing.</title>
        <authorList>
            <person name="Singleton C.M."/>
            <person name="Petriglieri F."/>
            <person name="Kristensen J.M."/>
            <person name="Kirkegaard R.H."/>
            <person name="Michaelsen T.Y."/>
            <person name="Andersen M.H."/>
            <person name="Karst S.M."/>
            <person name="Dueholm M.S."/>
            <person name="Nielsen P.H."/>
            <person name="Albertsen M."/>
        </authorList>
    </citation>
    <scope>NUCLEOTIDE SEQUENCE</scope>
    <source>
        <strain evidence="5">Skiv_18-Q3-R9-52_MAXAC.067</strain>
    </source>
</reference>
<evidence type="ECO:0000256" key="3">
    <source>
        <dbReference type="SAM" id="MobiDB-lite"/>
    </source>
</evidence>
<protein>
    <submittedName>
        <fullName evidence="5">Efflux RND transporter periplasmic adaptor subunit</fullName>
    </submittedName>
</protein>
<dbReference type="NCBIfam" id="TIGR01730">
    <property type="entry name" value="RND_mfp"/>
    <property type="match status" value="1"/>
</dbReference>
<organism evidence="5 6">
    <name type="scientific">Candidatus Geothrix skivensis</name>
    <dbReference type="NCBI Taxonomy" id="2954439"/>
    <lineage>
        <taxon>Bacteria</taxon>
        <taxon>Pseudomonadati</taxon>
        <taxon>Acidobacteriota</taxon>
        <taxon>Holophagae</taxon>
        <taxon>Holophagales</taxon>
        <taxon>Holophagaceae</taxon>
        <taxon>Geothrix</taxon>
    </lineage>
</organism>
<evidence type="ECO:0000256" key="1">
    <source>
        <dbReference type="ARBA" id="ARBA00009477"/>
    </source>
</evidence>
<keyword evidence="2" id="KW-0175">Coiled coil</keyword>
<name>A0A9D7SFW7_9BACT</name>
<gene>
    <name evidence="5" type="ORF">IPP58_01985</name>
</gene>
<feature type="region of interest" description="Disordered" evidence="3">
    <location>
        <begin position="322"/>
        <end position="342"/>
    </location>
</feature>
<evidence type="ECO:0000256" key="2">
    <source>
        <dbReference type="ARBA" id="ARBA00023054"/>
    </source>
</evidence>
<dbReference type="InterPro" id="IPR006143">
    <property type="entry name" value="RND_pump_MFP"/>
</dbReference>
<dbReference type="Gene3D" id="6.10.140.1990">
    <property type="match status" value="1"/>
</dbReference>
<dbReference type="GO" id="GO:1990961">
    <property type="term" value="P:xenobiotic detoxification by transmembrane export across the plasma membrane"/>
    <property type="evidence" value="ECO:0007669"/>
    <property type="project" value="InterPro"/>
</dbReference>
<dbReference type="PANTHER" id="PTHR30469:SF15">
    <property type="entry name" value="HLYD FAMILY OF SECRETION PROTEINS"/>
    <property type="match status" value="1"/>
</dbReference>
<comment type="caution">
    <text evidence="5">The sequence shown here is derived from an EMBL/GenBank/DDBJ whole genome shotgun (WGS) entry which is preliminary data.</text>
</comment>
<dbReference type="AlphaFoldDB" id="A0A9D7SFW7"/>
<dbReference type="EMBL" id="JADKIO010000005">
    <property type="protein sequence ID" value="MBK9795266.1"/>
    <property type="molecule type" value="Genomic_DNA"/>
</dbReference>
<dbReference type="GO" id="GO:0015562">
    <property type="term" value="F:efflux transmembrane transporter activity"/>
    <property type="evidence" value="ECO:0007669"/>
    <property type="project" value="TreeGrafter"/>
</dbReference>
<dbReference type="PROSITE" id="PS51257">
    <property type="entry name" value="PROKAR_LIPOPROTEIN"/>
    <property type="match status" value="1"/>
</dbReference>
<dbReference type="GO" id="GO:0030313">
    <property type="term" value="C:cell envelope"/>
    <property type="evidence" value="ECO:0007669"/>
    <property type="project" value="UniProtKB-SubCell"/>
</dbReference>
<dbReference type="InterPro" id="IPR030190">
    <property type="entry name" value="MacA_alpha-hairpin_sf"/>
</dbReference>
<dbReference type="GO" id="GO:1990281">
    <property type="term" value="C:efflux pump complex"/>
    <property type="evidence" value="ECO:0007669"/>
    <property type="project" value="TreeGrafter"/>
</dbReference>
<dbReference type="GO" id="GO:0019898">
    <property type="term" value="C:extrinsic component of membrane"/>
    <property type="evidence" value="ECO:0007669"/>
    <property type="project" value="InterPro"/>
</dbReference>
<evidence type="ECO:0000313" key="5">
    <source>
        <dbReference type="EMBL" id="MBK9795266.1"/>
    </source>
</evidence>